<feature type="domain" description="Peptidase S33 tripeptidyl aminopeptidase-like C-terminal" evidence="4">
    <location>
        <begin position="440"/>
        <end position="541"/>
    </location>
</feature>
<dbReference type="PANTHER" id="PTHR43248">
    <property type="entry name" value="2-SUCCINYL-6-HYDROXY-2,4-CYCLOHEXADIENE-1-CARBOXYLATE SYNTHASE"/>
    <property type="match status" value="1"/>
</dbReference>
<evidence type="ECO:0000256" key="1">
    <source>
        <dbReference type="ARBA" id="ARBA00010088"/>
    </source>
</evidence>
<dbReference type="Proteomes" id="UP000799778">
    <property type="component" value="Unassembled WGS sequence"/>
</dbReference>
<dbReference type="SUPFAM" id="SSF53474">
    <property type="entry name" value="alpha/beta-Hydrolases"/>
    <property type="match status" value="1"/>
</dbReference>
<protein>
    <submittedName>
        <fullName evidence="5">Putative hydrolases or acyltransferase</fullName>
    </submittedName>
</protein>
<reference evidence="5" key="1">
    <citation type="journal article" date="2020" name="Stud. Mycol.">
        <title>101 Dothideomycetes genomes: a test case for predicting lifestyles and emergence of pathogens.</title>
        <authorList>
            <person name="Haridas S."/>
            <person name="Albert R."/>
            <person name="Binder M."/>
            <person name="Bloem J."/>
            <person name="Labutti K."/>
            <person name="Salamov A."/>
            <person name="Andreopoulos B."/>
            <person name="Baker S."/>
            <person name="Barry K."/>
            <person name="Bills G."/>
            <person name="Bluhm B."/>
            <person name="Cannon C."/>
            <person name="Castanera R."/>
            <person name="Culley D."/>
            <person name="Daum C."/>
            <person name="Ezra D."/>
            <person name="Gonzalez J."/>
            <person name="Henrissat B."/>
            <person name="Kuo A."/>
            <person name="Liang C."/>
            <person name="Lipzen A."/>
            <person name="Lutzoni F."/>
            <person name="Magnuson J."/>
            <person name="Mondo S."/>
            <person name="Nolan M."/>
            <person name="Ohm R."/>
            <person name="Pangilinan J."/>
            <person name="Park H.-J."/>
            <person name="Ramirez L."/>
            <person name="Alfaro M."/>
            <person name="Sun H."/>
            <person name="Tritt A."/>
            <person name="Yoshinaga Y."/>
            <person name="Zwiers L.-H."/>
            <person name="Turgeon B."/>
            <person name="Goodwin S."/>
            <person name="Spatafora J."/>
            <person name="Crous P."/>
            <person name="Grigoriev I."/>
        </authorList>
    </citation>
    <scope>NUCLEOTIDE SEQUENCE</scope>
    <source>
        <strain evidence="5">CBS 175.79</strain>
    </source>
</reference>
<proteinExistence type="inferred from homology"/>
<gene>
    <name evidence="5" type="ORF">BU24DRAFT_471533</name>
</gene>
<dbReference type="AlphaFoldDB" id="A0A6A5YBE4"/>
<evidence type="ECO:0000313" key="5">
    <source>
        <dbReference type="EMBL" id="KAF2022357.1"/>
    </source>
</evidence>
<evidence type="ECO:0000256" key="2">
    <source>
        <dbReference type="ARBA" id="ARBA00022801"/>
    </source>
</evidence>
<dbReference type="GO" id="GO:0016746">
    <property type="term" value="F:acyltransferase activity"/>
    <property type="evidence" value="ECO:0007669"/>
    <property type="project" value="UniProtKB-KW"/>
</dbReference>
<accession>A0A6A5YBE4</accession>
<feature type="chain" id="PRO_5025546826" evidence="3">
    <location>
        <begin position="23"/>
        <end position="596"/>
    </location>
</feature>
<dbReference type="RefSeq" id="XP_033390696.1">
    <property type="nucleotide sequence ID" value="XM_033532693.1"/>
</dbReference>
<keyword evidence="6" id="KW-1185">Reference proteome</keyword>
<evidence type="ECO:0000259" key="4">
    <source>
        <dbReference type="Pfam" id="PF08386"/>
    </source>
</evidence>
<feature type="signal peptide" evidence="3">
    <location>
        <begin position="1"/>
        <end position="22"/>
    </location>
</feature>
<keyword evidence="5" id="KW-0012">Acyltransferase</keyword>
<dbReference type="Gene3D" id="3.40.50.1820">
    <property type="entry name" value="alpha/beta hydrolase"/>
    <property type="match status" value="1"/>
</dbReference>
<organism evidence="5 6">
    <name type="scientific">Aaosphaeria arxii CBS 175.79</name>
    <dbReference type="NCBI Taxonomy" id="1450172"/>
    <lineage>
        <taxon>Eukaryota</taxon>
        <taxon>Fungi</taxon>
        <taxon>Dikarya</taxon>
        <taxon>Ascomycota</taxon>
        <taxon>Pezizomycotina</taxon>
        <taxon>Dothideomycetes</taxon>
        <taxon>Pleosporomycetidae</taxon>
        <taxon>Pleosporales</taxon>
        <taxon>Pleosporales incertae sedis</taxon>
        <taxon>Aaosphaeria</taxon>
    </lineage>
</organism>
<dbReference type="InterPro" id="IPR029058">
    <property type="entry name" value="AB_hydrolase_fold"/>
</dbReference>
<evidence type="ECO:0000313" key="6">
    <source>
        <dbReference type="Proteomes" id="UP000799778"/>
    </source>
</evidence>
<dbReference type="PANTHER" id="PTHR43248:SF25">
    <property type="entry name" value="AB HYDROLASE-1 DOMAIN-CONTAINING PROTEIN-RELATED"/>
    <property type="match status" value="1"/>
</dbReference>
<keyword evidence="3" id="KW-0732">Signal</keyword>
<dbReference type="InterPro" id="IPR013595">
    <property type="entry name" value="Pept_S33_TAP-like_C"/>
</dbReference>
<dbReference type="GeneID" id="54290090"/>
<name>A0A6A5YBE4_9PLEO</name>
<comment type="similarity">
    <text evidence="1">Belongs to the peptidase S33 family.</text>
</comment>
<dbReference type="OrthoDB" id="425534at2759"/>
<dbReference type="InterPro" id="IPR051601">
    <property type="entry name" value="Serine_prot/Carboxylest_S33"/>
</dbReference>
<dbReference type="EMBL" id="ML978066">
    <property type="protein sequence ID" value="KAF2022357.1"/>
    <property type="molecule type" value="Genomic_DNA"/>
</dbReference>
<keyword evidence="5" id="KW-0808">Transferase</keyword>
<keyword evidence="2 5" id="KW-0378">Hydrolase</keyword>
<dbReference type="Pfam" id="PF08386">
    <property type="entry name" value="Abhydrolase_4"/>
    <property type="match status" value="1"/>
</dbReference>
<dbReference type="GO" id="GO:0016787">
    <property type="term" value="F:hydrolase activity"/>
    <property type="evidence" value="ECO:0007669"/>
    <property type="project" value="UniProtKB-KW"/>
</dbReference>
<sequence>MLPSPVAILSFLASTFADHANASPISSNQVSGSPSTLNWAPCELDFPKTTKDAITGPVDCATLNVPLDYTRPNSSETLALQLIRHNATKEPFKGSIIFNPGGPGVSGVEEVARLGPKYRDVFGGNYNIIGFDTRGTGETIPFACDLSTFNDTREITEIPSIRSKRPGLPQLDLYEILKNKAWDDGKWYAEACAATEGNEEIGRFLGTAFVARDMLQIVDALNEDGKLRFWGRSYSTDLGQTFAAMFPDRIDKMILDSVQKVNDYWTGSWQTATYGTEVALDNFFQECITAGPEFCPGIANFTGANTTLQNLKDALADSLNDLIEQPIFFPEEIPTGLGWWRPGGLPSFLDIKYRLLQFNYRPDQWPTLYLIVQPLLAKNWAAFTEVPPQNSTEAPGEIELPWNKGLNNFHGIGCADGSFRTDTQEDFYSMIQAQQAEGSFSDAFSPQAWVCAHWPFKAAERYEGRFENINTSFPILFVNTANDPITPLDYAFETASGFLGSRLLVQNSHGHGIMNHPSNCTIQALHDYMTEGTLPEAGAVCEPNETGFEYLTKLLAEGGGEGGGLKRSMESPAGLMQGAVKKAKRDRLHLAPLDLQ</sequence>
<evidence type="ECO:0000256" key="3">
    <source>
        <dbReference type="SAM" id="SignalP"/>
    </source>
</evidence>